<dbReference type="EMBL" id="VFIA01000012">
    <property type="protein sequence ID" value="MBC3791838.1"/>
    <property type="molecule type" value="Genomic_DNA"/>
</dbReference>
<evidence type="ECO:0008006" key="3">
    <source>
        <dbReference type="Google" id="ProtNLM"/>
    </source>
</evidence>
<proteinExistence type="predicted"/>
<accession>A0ABR6W5L0</accession>
<name>A0ABR6W5L0_9BACT</name>
<organism evidence="1 2">
    <name type="scientific">Spirosoma utsteinense</name>
    <dbReference type="NCBI Taxonomy" id="2585773"/>
    <lineage>
        <taxon>Bacteria</taxon>
        <taxon>Pseudomonadati</taxon>
        <taxon>Bacteroidota</taxon>
        <taxon>Cytophagia</taxon>
        <taxon>Cytophagales</taxon>
        <taxon>Cytophagaceae</taxon>
        <taxon>Spirosoma</taxon>
    </lineage>
</organism>
<evidence type="ECO:0000313" key="1">
    <source>
        <dbReference type="EMBL" id="MBC3791838.1"/>
    </source>
</evidence>
<evidence type="ECO:0000313" key="2">
    <source>
        <dbReference type="Proteomes" id="UP000700732"/>
    </source>
</evidence>
<protein>
    <recommendedName>
        <fullName evidence="3">POTRA domain-containing protein</fullName>
    </recommendedName>
</protein>
<sequence length="388" mass="44423">MKTVLVLLLLGPVAGWSQSTKITPADVQRRQSYLIMRDSSVVRGQVIRQDSSLITVRKRNRQLTFIEADQLVRVMANRPDVPLNLVPVRTVGPVRVFVFKDGTQVEGQFVRRDSAMITVRKRNGQLTYFEPELLARMDTVQVEARFDSDRNFPGRFAPWLLMGPTAYNPDKGRFYYRNTWLLLNEFQYGITRNWSIGVNFATPIPYLIYSDTYLGSGQFATNNSRLVTKLSAPIGDRFRLGVQASYQSGQQFTYTRGRDVWTFQALASVGSSQHNVTLGYGRRMQANQGLKQYSFFRVPDQSFLSLGIIQKLSPRLSFVSDNTLNLGRRYGYYADSKASVSAALRIDRRRHAFDLGVFTLIHQYPYLWDGRTTQLFPYIGYNLLIGHD</sequence>
<dbReference type="RefSeq" id="WP_186737623.1">
    <property type="nucleotide sequence ID" value="NZ_VFIA01000012.1"/>
</dbReference>
<keyword evidence="2" id="KW-1185">Reference proteome</keyword>
<dbReference type="Proteomes" id="UP000700732">
    <property type="component" value="Unassembled WGS sequence"/>
</dbReference>
<reference evidence="1 2" key="1">
    <citation type="submission" date="2019-06" db="EMBL/GenBank/DDBJ databases">
        <title>Spirosoma utsteinense sp. nov. isolated from Antarctic ice-free soils.</title>
        <authorList>
            <person name="Tahon G."/>
        </authorList>
    </citation>
    <scope>NUCLEOTIDE SEQUENCE [LARGE SCALE GENOMIC DNA]</scope>
    <source>
        <strain evidence="1 2">LMG 31447</strain>
    </source>
</reference>
<gene>
    <name evidence="1" type="ORF">FH603_2346</name>
</gene>
<comment type="caution">
    <text evidence="1">The sequence shown here is derived from an EMBL/GenBank/DDBJ whole genome shotgun (WGS) entry which is preliminary data.</text>
</comment>